<protein>
    <recommendedName>
        <fullName evidence="1">Endonuclease GajA/Old nuclease/RecF-like AAA domain-containing protein</fullName>
    </recommendedName>
</protein>
<name>K1YN36_9BACT</name>
<sequence>METILNVFFSRIARTETLQRGTIVDEHNKKLSANFSKVFKQKVHNESEVSISYAIDTLSKSRAKDLGKKEDDEDIGEEFIFFSVQTSDGEPLPLRLRSKGLIWFLSFWLVLESMKDQNRVILIDEPDNSLHVNAQSDLLNVLDEIAQTYGHQIIYATHSPFLIPTEKLHRIKLVYNDKKDGVNISEISSGKIDTKSKRDALLPVSHAIGCSVSKHNTIFTDRNIIVEGLSDMFAYQTMGRILKEDEYHYLPGIGTISDKLNPLIGMCIGYGLNWCLVMDSDEKSDEKNSSTKNKYELIKEQVFGGNEEDTKKQVYILEGIKNLEDMFSVDDIEKIASKTGFTLPPQKPKNKDNTSYIGKKNKIIFWKMFASANFKATDFSDTTKSNFKKVFGFIQSALADE</sequence>
<comment type="caution">
    <text evidence="2">The sequence shown here is derived from an EMBL/GenBank/DDBJ whole genome shotgun (WGS) entry which is preliminary data.</text>
</comment>
<dbReference type="InterPro" id="IPR051396">
    <property type="entry name" value="Bact_Antivir_Def_Nuclease"/>
</dbReference>
<dbReference type="AlphaFoldDB" id="K1YN36"/>
<dbReference type="InterPro" id="IPR027417">
    <property type="entry name" value="P-loop_NTPase"/>
</dbReference>
<dbReference type="EMBL" id="AMFJ01028887">
    <property type="protein sequence ID" value="EKD44380.1"/>
    <property type="molecule type" value="Genomic_DNA"/>
</dbReference>
<proteinExistence type="predicted"/>
<gene>
    <name evidence="2" type="ORF">ACD_71C00156G0001</name>
</gene>
<dbReference type="PANTHER" id="PTHR43581">
    <property type="entry name" value="ATP/GTP PHOSPHATASE"/>
    <property type="match status" value="1"/>
</dbReference>
<dbReference type="InterPro" id="IPR041685">
    <property type="entry name" value="AAA_GajA/Old/RecF-like"/>
</dbReference>
<dbReference type="Gene3D" id="3.40.50.300">
    <property type="entry name" value="P-loop containing nucleotide triphosphate hydrolases"/>
    <property type="match status" value="1"/>
</dbReference>
<accession>K1YN36</accession>
<dbReference type="SUPFAM" id="SSF52540">
    <property type="entry name" value="P-loop containing nucleoside triphosphate hydrolases"/>
    <property type="match status" value="1"/>
</dbReference>
<evidence type="ECO:0000313" key="2">
    <source>
        <dbReference type="EMBL" id="EKD44380.1"/>
    </source>
</evidence>
<reference evidence="2" key="1">
    <citation type="journal article" date="2012" name="Science">
        <title>Fermentation, hydrogen, and sulfur metabolism in multiple uncultivated bacterial phyla.</title>
        <authorList>
            <person name="Wrighton K.C."/>
            <person name="Thomas B.C."/>
            <person name="Sharon I."/>
            <person name="Miller C.S."/>
            <person name="Castelle C.J."/>
            <person name="VerBerkmoes N.C."/>
            <person name="Wilkins M.J."/>
            <person name="Hettich R.L."/>
            <person name="Lipton M.S."/>
            <person name="Williams K.H."/>
            <person name="Long P.E."/>
            <person name="Banfield J.F."/>
        </authorList>
    </citation>
    <scope>NUCLEOTIDE SEQUENCE [LARGE SCALE GENOMIC DNA]</scope>
</reference>
<organism evidence="2">
    <name type="scientific">uncultured bacterium</name>
    <name type="common">gcode 4</name>
    <dbReference type="NCBI Taxonomy" id="1234023"/>
    <lineage>
        <taxon>Bacteria</taxon>
        <taxon>environmental samples</taxon>
    </lineage>
</organism>
<feature type="domain" description="Endonuclease GajA/Old nuclease/RecF-like AAA" evidence="1">
    <location>
        <begin position="40"/>
        <end position="163"/>
    </location>
</feature>
<dbReference type="GO" id="GO:0016887">
    <property type="term" value="F:ATP hydrolysis activity"/>
    <property type="evidence" value="ECO:0007669"/>
    <property type="project" value="InterPro"/>
</dbReference>
<dbReference type="Pfam" id="PF13175">
    <property type="entry name" value="AAA_15"/>
    <property type="match status" value="1"/>
</dbReference>
<dbReference type="GO" id="GO:0005524">
    <property type="term" value="F:ATP binding"/>
    <property type="evidence" value="ECO:0007669"/>
    <property type="project" value="InterPro"/>
</dbReference>
<evidence type="ECO:0000259" key="1">
    <source>
        <dbReference type="Pfam" id="PF13175"/>
    </source>
</evidence>
<dbReference type="CDD" id="cd00267">
    <property type="entry name" value="ABC_ATPase"/>
    <property type="match status" value="1"/>
</dbReference>
<dbReference type="PANTHER" id="PTHR43581:SF3">
    <property type="entry name" value="AAA+ ATPASE DOMAIN-CONTAINING PROTEIN"/>
    <property type="match status" value="1"/>
</dbReference>